<keyword evidence="2 7" id="KW-0349">Heme</keyword>
<dbReference type="PANTHER" id="PTHR24286:SF384">
    <property type="entry name" value="P450, PUTATIVE (EUROFUNG)-RELATED"/>
    <property type="match status" value="1"/>
</dbReference>
<evidence type="ECO:0000256" key="2">
    <source>
        <dbReference type="ARBA" id="ARBA00022617"/>
    </source>
</evidence>
<feature type="binding site" description="axial binding residue" evidence="7">
    <location>
        <position position="418"/>
    </location>
    <ligand>
        <name>heme</name>
        <dbReference type="ChEBI" id="CHEBI:30413"/>
    </ligand>
    <ligandPart>
        <name>Fe</name>
        <dbReference type="ChEBI" id="CHEBI:18248"/>
    </ligandPart>
</feature>
<evidence type="ECO:0000256" key="3">
    <source>
        <dbReference type="ARBA" id="ARBA00022723"/>
    </source>
</evidence>
<dbReference type="GO" id="GO:0016705">
    <property type="term" value="F:oxidoreductase activity, acting on paired donors, with incorporation or reduction of molecular oxygen"/>
    <property type="evidence" value="ECO:0007669"/>
    <property type="project" value="InterPro"/>
</dbReference>
<dbReference type="PRINTS" id="PR00463">
    <property type="entry name" value="EP450I"/>
</dbReference>
<dbReference type="GO" id="GO:0004497">
    <property type="term" value="F:monooxygenase activity"/>
    <property type="evidence" value="ECO:0007669"/>
    <property type="project" value="UniProtKB-KW"/>
</dbReference>
<dbReference type="EMBL" id="CAJNNV010022980">
    <property type="protein sequence ID" value="CAE8608430.1"/>
    <property type="molecule type" value="Genomic_DNA"/>
</dbReference>
<dbReference type="InterPro" id="IPR036396">
    <property type="entry name" value="Cyt_P450_sf"/>
</dbReference>
<dbReference type="CDD" id="cd00302">
    <property type="entry name" value="cytochrome_P450"/>
    <property type="match status" value="1"/>
</dbReference>
<evidence type="ECO:0000256" key="4">
    <source>
        <dbReference type="ARBA" id="ARBA00023002"/>
    </source>
</evidence>
<dbReference type="Proteomes" id="UP000654075">
    <property type="component" value="Unassembled WGS sequence"/>
</dbReference>
<protein>
    <recommendedName>
        <fullName evidence="10">Cytochrome P450</fullName>
    </recommendedName>
</protein>
<keyword evidence="4" id="KW-0560">Oxidoreductase</keyword>
<dbReference type="PANTHER" id="PTHR24286">
    <property type="entry name" value="CYTOCHROME P450 26"/>
    <property type="match status" value="1"/>
</dbReference>
<evidence type="ECO:0000256" key="6">
    <source>
        <dbReference type="ARBA" id="ARBA00023033"/>
    </source>
</evidence>
<dbReference type="Gene3D" id="1.10.630.10">
    <property type="entry name" value="Cytochrome P450"/>
    <property type="match status" value="1"/>
</dbReference>
<evidence type="ECO:0000313" key="8">
    <source>
        <dbReference type="EMBL" id="CAE8608430.1"/>
    </source>
</evidence>
<organism evidence="8 9">
    <name type="scientific">Polarella glacialis</name>
    <name type="common">Dinoflagellate</name>
    <dbReference type="NCBI Taxonomy" id="89957"/>
    <lineage>
        <taxon>Eukaryota</taxon>
        <taxon>Sar</taxon>
        <taxon>Alveolata</taxon>
        <taxon>Dinophyceae</taxon>
        <taxon>Suessiales</taxon>
        <taxon>Suessiaceae</taxon>
        <taxon>Polarella</taxon>
    </lineage>
</organism>
<dbReference type="GO" id="GO:0020037">
    <property type="term" value="F:heme binding"/>
    <property type="evidence" value="ECO:0007669"/>
    <property type="project" value="InterPro"/>
</dbReference>
<dbReference type="InterPro" id="IPR001128">
    <property type="entry name" value="Cyt_P450"/>
</dbReference>
<evidence type="ECO:0000256" key="5">
    <source>
        <dbReference type="ARBA" id="ARBA00023004"/>
    </source>
</evidence>
<keyword evidence="5 7" id="KW-0408">Iron</keyword>
<dbReference type="GO" id="GO:0016125">
    <property type="term" value="P:sterol metabolic process"/>
    <property type="evidence" value="ECO:0007669"/>
    <property type="project" value="TreeGrafter"/>
</dbReference>
<reference evidence="8" key="1">
    <citation type="submission" date="2021-02" db="EMBL/GenBank/DDBJ databases">
        <authorList>
            <person name="Dougan E. K."/>
            <person name="Rhodes N."/>
            <person name="Thang M."/>
            <person name="Chan C."/>
        </authorList>
    </citation>
    <scope>NUCLEOTIDE SEQUENCE</scope>
</reference>
<evidence type="ECO:0000256" key="7">
    <source>
        <dbReference type="PIRSR" id="PIRSR602401-1"/>
    </source>
</evidence>
<comment type="cofactor">
    <cofactor evidence="7">
        <name>heme</name>
        <dbReference type="ChEBI" id="CHEBI:30413"/>
    </cofactor>
</comment>
<proteinExistence type="inferred from homology"/>
<dbReference type="InterPro" id="IPR002401">
    <property type="entry name" value="Cyt_P450_E_grp-I"/>
</dbReference>
<comment type="similarity">
    <text evidence="1">Belongs to the cytochrome P450 family.</text>
</comment>
<evidence type="ECO:0000313" key="9">
    <source>
        <dbReference type="Proteomes" id="UP000654075"/>
    </source>
</evidence>
<comment type="caution">
    <text evidence="8">The sequence shown here is derived from an EMBL/GenBank/DDBJ whole genome shotgun (WGS) entry which is preliminary data.</text>
</comment>
<keyword evidence="9" id="KW-1185">Reference proteome</keyword>
<name>A0A813F6K9_POLGL</name>
<keyword evidence="6" id="KW-0503">Monooxygenase</keyword>
<evidence type="ECO:0000256" key="1">
    <source>
        <dbReference type="ARBA" id="ARBA00010617"/>
    </source>
</evidence>
<gene>
    <name evidence="8" type="ORF">PGLA1383_LOCUS26291</name>
</gene>
<evidence type="ECO:0008006" key="10">
    <source>
        <dbReference type="Google" id="ProtNLM"/>
    </source>
</evidence>
<accession>A0A813F6K9</accession>
<dbReference type="AlphaFoldDB" id="A0A813F6K9"/>
<sequence>MSLELCDRLRQGITNLSWREAAGLFSFGLFGKVLWSHYGILRHHKLPQHDLGWPLIGHTLSIFRDGIDTFVDSMMKGRKAVLCNFLFTHAVLIDYPVYLEHIHRDELDGKLSPKWIPSMATLMGKSSILALPGGKGHALHKRLRSKILHSLASKPVLAILPQILSLTREMLDGLAAKTEENGFASFEGPAAELASKVSTLQITAGLDQKLQESLHKLLDDVLQGMFSLPLNLGRFTAFGRGCIARREINGIIKDVMQSPNLDHQNIIKDLMHTSESGEAFTAEEISDTVVTLLLAGKLTTADAMPALLVRLHEHPEWVTRIAEETLEFKGIEEDSSTLRAVRESLRLVPPAGAYRRVCPHAALDLGEHGRIPAGCAFSVLIRNPLRGMGPAFEPERWTPEKCRQDGNLAFGGSEPHSCIGKNLALLELQVFASLLCKEYSFQALDPELVMKSSNPISKTYKDSLRVQVSKKVCAVVA</sequence>
<dbReference type="Pfam" id="PF00067">
    <property type="entry name" value="p450"/>
    <property type="match status" value="1"/>
</dbReference>
<dbReference type="SUPFAM" id="SSF48264">
    <property type="entry name" value="Cytochrome P450"/>
    <property type="match status" value="1"/>
</dbReference>
<keyword evidence="3 7" id="KW-0479">Metal-binding</keyword>
<dbReference type="OrthoDB" id="2789670at2759"/>
<dbReference type="GO" id="GO:0005506">
    <property type="term" value="F:iron ion binding"/>
    <property type="evidence" value="ECO:0007669"/>
    <property type="project" value="InterPro"/>
</dbReference>